<evidence type="ECO:0000313" key="2">
    <source>
        <dbReference type="Proteomes" id="UP001161409"/>
    </source>
</evidence>
<name>A0ABQ5U2K5_9PROT</name>
<sequence length="115" mass="12961">MPHFVLEYSREIEASADVTAIMETVFTAACESGVMNPDDIKVRAIPYDHFRLRKAGETFLHITASLLEGRTDEQKEKVSVLVRSHLDSLLPDVTSISIDVRDMNAVAYKKRLLPE</sequence>
<protein>
    <recommendedName>
        <fullName evidence="3">5-carboxymethyl-2-hydroxymuconate isomerase</fullName>
    </recommendedName>
</protein>
<reference evidence="1" key="1">
    <citation type="journal article" date="2014" name="Int. J. Syst. Evol. Microbiol.">
        <title>Complete genome of a new Firmicutes species belonging to the dominant human colonic microbiota ('Ruminococcus bicirculans') reveals two chromosomes and a selective capacity to utilize plant glucans.</title>
        <authorList>
            <consortium name="NISC Comparative Sequencing Program"/>
            <person name="Wegmann U."/>
            <person name="Louis P."/>
            <person name="Goesmann A."/>
            <person name="Henrissat B."/>
            <person name="Duncan S.H."/>
            <person name="Flint H.J."/>
        </authorList>
    </citation>
    <scope>NUCLEOTIDE SEQUENCE</scope>
    <source>
        <strain evidence="1">NBRC 103408</strain>
    </source>
</reference>
<dbReference type="InterPro" id="IPR014347">
    <property type="entry name" value="Tautomerase/MIF_sf"/>
</dbReference>
<dbReference type="InterPro" id="IPR004220">
    <property type="entry name" value="5-COMe_2-OHmuconate_Isoase"/>
</dbReference>
<dbReference type="PANTHER" id="PTHR37950">
    <property type="entry name" value="4-HYDROXYPHENYLACETATE CATABOLISM PROTEIN"/>
    <property type="match status" value="1"/>
</dbReference>
<dbReference type="SUPFAM" id="SSF55331">
    <property type="entry name" value="Tautomerase/MIF"/>
    <property type="match status" value="1"/>
</dbReference>
<gene>
    <name evidence="1" type="ORF">GCM10007924_11320</name>
</gene>
<dbReference type="Gene3D" id="3.30.429.10">
    <property type="entry name" value="Macrophage Migration Inhibitory Factor"/>
    <property type="match status" value="1"/>
</dbReference>
<keyword evidence="2" id="KW-1185">Reference proteome</keyword>
<evidence type="ECO:0008006" key="3">
    <source>
        <dbReference type="Google" id="ProtNLM"/>
    </source>
</evidence>
<dbReference type="Proteomes" id="UP001161409">
    <property type="component" value="Unassembled WGS sequence"/>
</dbReference>
<organism evidence="1 2">
    <name type="scientific">Sneathiella chinensis</name>
    <dbReference type="NCBI Taxonomy" id="349750"/>
    <lineage>
        <taxon>Bacteria</taxon>
        <taxon>Pseudomonadati</taxon>
        <taxon>Pseudomonadota</taxon>
        <taxon>Alphaproteobacteria</taxon>
        <taxon>Sneathiellales</taxon>
        <taxon>Sneathiellaceae</taxon>
        <taxon>Sneathiella</taxon>
    </lineage>
</organism>
<dbReference type="EMBL" id="BSNF01000001">
    <property type="protein sequence ID" value="GLQ05911.1"/>
    <property type="molecule type" value="Genomic_DNA"/>
</dbReference>
<dbReference type="CDD" id="cd00580">
    <property type="entry name" value="CHMI"/>
    <property type="match status" value="1"/>
</dbReference>
<accession>A0ABQ5U2K5</accession>
<reference evidence="1" key="2">
    <citation type="submission" date="2023-01" db="EMBL/GenBank/DDBJ databases">
        <title>Draft genome sequence of Sneathiella chinensis strain NBRC 103408.</title>
        <authorList>
            <person name="Sun Q."/>
            <person name="Mori K."/>
        </authorList>
    </citation>
    <scope>NUCLEOTIDE SEQUENCE</scope>
    <source>
        <strain evidence="1">NBRC 103408</strain>
    </source>
</reference>
<dbReference type="PANTHER" id="PTHR37950:SF1">
    <property type="entry name" value="4-HYDROXYPHENYLACETATE CATABOLISM PROTEIN"/>
    <property type="match status" value="1"/>
</dbReference>
<comment type="caution">
    <text evidence="1">The sequence shown here is derived from an EMBL/GenBank/DDBJ whole genome shotgun (WGS) entry which is preliminary data.</text>
</comment>
<dbReference type="Pfam" id="PF02962">
    <property type="entry name" value="CHMI"/>
    <property type="match status" value="1"/>
</dbReference>
<evidence type="ECO:0000313" key="1">
    <source>
        <dbReference type="EMBL" id="GLQ05911.1"/>
    </source>
</evidence>
<proteinExistence type="predicted"/>
<dbReference type="RefSeq" id="WP_169559868.1">
    <property type="nucleotide sequence ID" value="NZ_BSNF01000001.1"/>
</dbReference>